<keyword evidence="1" id="KW-0732">Signal</keyword>
<evidence type="ECO:0000256" key="1">
    <source>
        <dbReference type="SAM" id="SignalP"/>
    </source>
</evidence>
<evidence type="ECO:0000313" key="2">
    <source>
        <dbReference type="EMBL" id="KAA0187513.1"/>
    </source>
</evidence>
<gene>
    <name evidence="2" type="ORF">FBUS_06987</name>
</gene>
<dbReference type="EMBL" id="LUCM01009072">
    <property type="protein sequence ID" value="KAA0187513.1"/>
    <property type="molecule type" value="Genomic_DNA"/>
</dbReference>
<feature type="signal peptide" evidence="1">
    <location>
        <begin position="1"/>
        <end position="15"/>
    </location>
</feature>
<dbReference type="AlphaFoldDB" id="A0A8E0RQA0"/>
<dbReference type="Proteomes" id="UP000728185">
    <property type="component" value="Unassembled WGS sequence"/>
</dbReference>
<proteinExistence type="predicted"/>
<dbReference type="OrthoDB" id="6310547at2759"/>
<evidence type="ECO:0000313" key="3">
    <source>
        <dbReference type="Proteomes" id="UP000728185"/>
    </source>
</evidence>
<comment type="caution">
    <text evidence="2">The sequence shown here is derived from an EMBL/GenBank/DDBJ whole genome shotgun (WGS) entry which is preliminary data.</text>
</comment>
<name>A0A8E0RQA0_9TREM</name>
<evidence type="ECO:0008006" key="4">
    <source>
        <dbReference type="Google" id="ProtNLM"/>
    </source>
</evidence>
<keyword evidence="3" id="KW-1185">Reference proteome</keyword>
<protein>
    <recommendedName>
        <fullName evidence="4">Apple domain-containing protein</fullName>
    </recommendedName>
</protein>
<organism evidence="2 3">
    <name type="scientific">Fasciolopsis buskii</name>
    <dbReference type="NCBI Taxonomy" id="27845"/>
    <lineage>
        <taxon>Eukaryota</taxon>
        <taxon>Metazoa</taxon>
        <taxon>Spiralia</taxon>
        <taxon>Lophotrochozoa</taxon>
        <taxon>Platyhelminthes</taxon>
        <taxon>Trematoda</taxon>
        <taxon>Digenea</taxon>
        <taxon>Plagiorchiida</taxon>
        <taxon>Echinostomata</taxon>
        <taxon>Echinostomatoidea</taxon>
        <taxon>Fasciolidae</taxon>
        <taxon>Fasciolopsis</taxon>
    </lineage>
</organism>
<accession>A0A8E0RQA0</accession>
<sequence length="253" mass="29422">MPLFLILFALEQFNAEMQMFGSNKEYIPEKATFCNSHNKCFERGMTKGMTGYLIGKEYRELDALKLSKSGIWLNYHALLYSGTPNESEFWTFGETSGEHSQTIFHDYIDSEWLSRYQRLSFYSTNFVIESTASPTLSRTFACGYRPIHKASIKIQREIFRLDKEKNTAVLCFSKGPGYGCTNSLQNVTLISCGKICHSHTMCRSFYHNIISNQCLYTLFVDSLMDESNWKRIPAGWRRFTRPTWTLELKKNEK</sequence>
<reference evidence="2" key="1">
    <citation type="submission" date="2019-05" db="EMBL/GenBank/DDBJ databases">
        <title>Annotation for the trematode Fasciolopsis buski.</title>
        <authorList>
            <person name="Choi Y.-J."/>
        </authorList>
    </citation>
    <scope>NUCLEOTIDE SEQUENCE</scope>
    <source>
        <strain evidence="2">HT</strain>
        <tissue evidence="2">Whole worm</tissue>
    </source>
</reference>
<feature type="chain" id="PRO_5034800486" description="Apple domain-containing protein" evidence="1">
    <location>
        <begin position="16"/>
        <end position="253"/>
    </location>
</feature>